<evidence type="ECO:0000313" key="3">
    <source>
        <dbReference type="Proteomes" id="UP000237000"/>
    </source>
</evidence>
<feature type="region of interest" description="Disordered" evidence="1">
    <location>
        <begin position="72"/>
        <end position="100"/>
    </location>
</feature>
<name>A0A2P5DAA5_TREOI</name>
<sequence>MNPRKSLRYLFVDWLNRAIHSPIREQTLQLRDIEPEVPISGRRYGSDRLVVQHLAESVLDRYFDLRGVDRDGAAGDGEEAGDDFAGGLDAPEERRHEDPMDRETQIVSELLARAERPDQTRFEKRRVPGARRLGDPEVLEVVEAVTVPHDDDVLVVGRWALVGEWAVMAGLGRGLCVRWVHWRRGARDLDPSRRVFLPVGE</sequence>
<keyword evidence="3" id="KW-1185">Reference proteome</keyword>
<accession>A0A2P5DAA5</accession>
<proteinExistence type="predicted"/>
<dbReference type="EMBL" id="JXTC01000284">
    <property type="protein sequence ID" value="PON70225.1"/>
    <property type="molecule type" value="Genomic_DNA"/>
</dbReference>
<dbReference type="InParanoid" id="A0A2P5DAA5"/>
<protein>
    <submittedName>
        <fullName evidence="2">Uncharacterized protein</fullName>
    </submittedName>
</protein>
<reference evidence="3" key="1">
    <citation type="submission" date="2016-06" db="EMBL/GenBank/DDBJ databases">
        <title>Parallel loss of symbiosis genes in relatives of nitrogen-fixing non-legume Parasponia.</title>
        <authorList>
            <person name="Van Velzen R."/>
            <person name="Holmer R."/>
            <person name="Bu F."/>
            <person name="Rutten L."/>
            <person name="Van Zeijl A."/>
            <person name="Liu W."/>
            <person name="Santuari L."/>
            <person name="Cao Q."/>
            <person name="Sharma T."/>
            <person name="Shen D."/>
            <person name="Roswanjaya Y."/>
            <person name="Wardhani T."/>
            <person name="Kalhor M.S."/>
            <person name="Jansen J."/>
            <person name="Van den Hoogen J."/>
            <person name="Gungor B."/>
            <person name="Hartog M."/>
            <person name="Hontelez J."/>
            <person name="Verver J."/>
            <person name="Yang W.-C."/>
            <person name="Schijlen E."/>
            <person name="Repin R."/>
            <person name="Schilthuizen M."/>
            <person name="Schranz E."/>
            <person name="Heidstra R."/>
            <person name="Miyata K."/>
            <person name="Fedorova E."/>
            <person name="Kohlen W."/>
            <person name="Bisseling T."/>
            <person name="Smit S."/>
            <person name="Geurts R."/>
        </authorList>
    </citation>
    <scope>NUCLEOTIDE SEQUENCE [LARGE SCALE GENOMIC DNA]</scope>
    <source>
        <strain evidence="3">cv. RG33-2</strain>
    </source>
</reference>
<feature type="compositionally biased region" description="Basic and acidic residues" evidence="1">
    <location>
        <begin position="91"/>
        <end position="100"/>
    </location>
</feature>
<dbReference type="OrthoDB" id="10307135at2759"/>
<dbReference type="Proteomes" id="UP000237000">
    <property type="component" value="Unassembled WGS sequence"/>
</dbReference>
<organism evidence="2 3">
    <name type="scientific">Trema orientale</name>
    <name type="common">Charcoal tree</name>
    <name type="synonym">Celtis orientalis</name>
    <dbReference type="NCBI Taxonomy" id="63057"/>
    <lineage>
        <taxon>Eukaryota</taxon>
        <taxon>Viridiplantae</taxon>
        <taxon>Streptophyta</taxon>
        <taxon>Embryophyta</taxon>
        <taxon>Tracheophyta</taxon>
        <taxon>Spermatophyta</taxon>
        <taxon>Magnoliopsida</taxon>
        <taxon>eudicotyledons</taxon>
        <taxon>Gunneridae</taxon>
        <taxon>Pentapetalae</taxon>
        <taxon>rosids</taxon>
        <taxon>fabids</taxon>
        <taxon>Rosales</taxon>
        <taxon>Cannabaceae</taxon>
        <taxon>Trema</taxon>
    </lineage>
</organism>
<comment type="caution">
    <text evidence="2">The sequence shown here is derived from an EMBL/GenBank/DDBJ whole genome shotgun (WGS) entry which is preliminary data.</text>
</comment>
<dbReference type="AlphaFoldDB" id="A0A2P5DAA5"/>
<gene>
    <name evidence="2" type="ORF">TorRG33x02_257750</name>
</gene>
<evidence type="ECO:0000313" key="2">
    <source>
        <dbReference type="EMBL" id="PON70225.1"/>
    </source>
</evidence>
<evidence type="ECO:0000256" key="1">
    <source>
        <dbReference type="SAM" id="MobiDB-lite"/>
    </source>
</evidence>